<organism evidence="2 3">
    <name type="scientific">Roseateles asaccharophilus</name>
    <dbReference type="NCBI Taxonomy" id="582607"/>
    <lineage>
        <taxon>Bacteria</taxon>
        <taxon>Pseudomonadati</taxon>
        <taxon>Pseudomonadota</taxon>
        <taxon>Betaproteobacteria</taxon>
        <taxon>Burkholderiales</taxon>
        <taxon>Sphaerotilaceae</taxon>
        <taxon>Roseateles</taxon>
    </lineage>
</organism>
<gene>
    <name evidence="2" type="ORF">DFR39_104306</name>
</gene>
<proteinExistence type="predicted"/>
<dbReference type="InterPro" id="IPR011008">
    <property type="entry name" value="Dimeric_a/b-barrel"/>
</dbReference>
<dbReference type="PANTHER" id="PTHR41521">
    <property type="match status" value="1"/>
</dbReference>
<dbReference type="Proteomes" id="UP000295357">
    <property type="component" value="Unassembled WGS sequence"/>
</dbReference>
<feature type="domain" description="DUF1330" evidence="1">
    <location>
        <begin position="5"/>
        <end position="97"/>
    </location>
</feature>
<dbReference type="RefSeq" id="WP_133603701.1">
    <property type="nucleotide sequence ID" value="NZ_JAUFPJ010000004.1"/>
</dbReference>
<dbReference type="PANTHER" id="PTHR41521:SF4">
    <property type="entry name" value="BLR0684 PROTEIN"/>
    <property type="match status" value="1"/>
</dbReference>
<reference evidence="2 3" key="1">
    <citation type="submission" date="2019-03" db="EMBL/GenBank/DDBJ databases">
        <title>Genomic Encyclopedia of Type Strains, Phase IV (KMG-IV): sequencing the most valuable type-strain genomes for metagenomic binning, comparative biology and taxonomic classification.</title>
        <authorList>
            <person name="Goeker M."/>
        </authorList>
    </citation>
    <scope>NUCLEOTIDE SEQUENCE [LARGE SCALE GENOMIC DNA]</scope>
    <source>
        <strain evidence="2 3">DSM 25082</strain>
    </source>
</reference>
<dbReference type="AlphaFoldDB" id="A0A4R6N8D4"/>
<dbReference type="Pfam" id="PF07045">
    <property type="entry name" value="DUF1330"/>
    <property type="match status" value="1"/>
</dbReference>
<accession>A0A4R6N8D4</accession>
<comment type="caution">
    <text evidence="2">The sequence shown here is derived from an EMBL/GenBank/DDBJ whole genome shotgun (WGS) entry which is preliminary data.</text>
</comment>
<sequence length="97" mass="10857">MSNAAYVIADVTVTDAQQMAKYREWSTKAMQEHGAEVLVRGGAIEVLEGDWQPSRLVVLKFADHTRARAFYDSETYQHAKSLRAQAGIMRMLIVDGV</sequence>
<name>A0A4R6N8D4_9BURK</name>
<dbReference type="EMBL" id="SNXE01000004">
    <property type="protein sequence ID" value="TDP09741.1"/>
    <property type="molecule type" value="Genomic_DNA"/>
</dbReference>
<dbReference type="InterPro" id="IPR010753">
    <property type="entry name" value="DUF1330"/>
</dbReference>
<protein>
    <submittedName>
        <fullName evidence="2">Uncharacterized protein (DUF1330 family)</fullName>
    </submittedName>
</protein>
<dbReference type="Gene3D" id="3.30.70.100">
    <property type="match status" value="1"/>
</dbReference>
<evidence type="ECO:0000313" key="3">
    <source>
        <dbReference type="Proteomes" id="UP000295357"/>
    </source>
</evidence>
<evidence type="ECO:0000259" key="1">
    <source>
        <dbReference type="Pfam" id="PF07045"/>
    </source>
</evidence>
<dbReference type="OrthoDB" id="516779at2"/>
<evidence type="ECO:0000313" key="2">
    <source>
        <dbReference type="EMBL" id="TDP09741.1"/>
    </source>
</evidence>
<keyword evidence="3" id="KW-1185">Reference proteome</keyword>
<dbReference type="SUPFAM" id="SSF54909">
    <property type="entry name" value="Dimeric alpha+beta barrel"/>
    <property type="match status" value="1"/>
</dbReference>